<evidence type="ECO:0000256" key="6">
    <source>
        <dbReference type="ARBA" id="ARBA00022989"/>
    </source>
</evidence>
<keyword evidence="3" id="KW-0808">Transferase</keyword>
<dbReference type="STRING" id="229920.ADM99_14835"/>
<evidence type="ECO:0000256" key="10">
    <source>
        <dbReference type="ARBA" id="ARBA00023603"/>
    </source>
</evidence>
<feature type="transmembrane region" description="Helical" evidence="13">
    <location>
        <begin position="127"/>
        <end position="144"/>
    </location>
</feature>
<organism evidence="14 15">
    <name type="scientific">Leptolinea tardivitalis</name>
    <dbReference type="NCBI Taxonomy" id="229920"/>
    <lineage>
        <taxon>Bacteria</taxon>
        <taxon>Bacillati</taxon>
        <taxon>Chloroflexota</taxon>
        <taxon>Anaerolineae</taxon>
        <taxon>Anaerolineales</taxon>
        <taxon>Anaerolineaceae</taxon>
        <taxon>Leptolinea</taxon>
    </lineage>
</organism>
<reference evidence="14 15" key="1">
    <citation type="submission" date="2015-07" db="EMBL/GenBank/DDBJ databases">
        <title>Genome sequence of Leptolinea tardivitalis DSM 16556.</title>
        <authorList>
            <person name="Hemp J."/>
            <person name="Ward L.M."/>
            <person name="Pace L.A."/>
            <person name="Fischer W.W."/>
        </authorList>
    </citation>
    <scope>NUCLEOTIDE SEQUENCE [LARGE SCALE GENOMIC DNA]</scope>
    <source>
        <strain evidence="14 15">YMTK-2</strain>
    </source>
</reference>
<dbReference type="RefSeq" id="WP_062422304.1">
    <property type="nucleotide sequence ID" value="NZ_BBYA01000010.1"/>
</dbReference>
<evidence type="ECO:0000256" key="4">
    <source>
        <dbReference type="ARBA" id="ARBA00022692"/>
    </source>
</evidence>
<feature type="transmembrane region" description="Helical" evidence="13">
    <location>
        <begin position="12"/>
        <end position="30"/>
    </location>
</feature>
<evidence type="ECO:0000256" key="7">
    <source>
        <dbReference type="ARBA" id="ARBA00023136"/>
    </source>
</evidence>
<evidence type="ECO:0000256" key="3">
    <source>
        <dbReference type="ARBA" id="ARBA00022679"/>
    </source>
</evidence>
<comment type="function">
    <text evidence="12">Catalyzes the acylation of glycosyl-4,4'-diaponeurosporenoate, i.e. the esterification of glucose at the C6'' position with the carboxyl group of the C(15) fatty acid 12-methyltetradecanoic acid, to yield staphyloxanthin. This is the last step in the biosynthesis of this orange pigment, present in most staphylococci strains.</text>
</comment>
<keyword evidence="6 13" id="KW-1133">Transmembrane helix</keyword>
<evidence type="ECO:0000256" key="13">
    <source>
        <dbReference type="SAM" id="Phobius"/>
    </source>
</evidence>
<keyword evidence="4 13" id="KW-0812">Transmembrane</keyword>
<evidence type="ECO:0000313" key="15">
    <source>
        <dbReference type="Proteomes" id="UP000050430"/>
    </source>
</evidence>
<evidence type="ECO:0000256" key="1">
    <source>
        <dbReference type="ARBA" id="ARBA00004162"/>
    </source>
</evidence>
<comment type="pathway">
    <text evidence="9">Carotenoid biosynthesis; staphyloxanthin biosynthesis; staphyloxanthin from farnesyl diphosphate: step 5/5.</text>
</comment>
<comment type="caution">
    <text evidence="14">The sequence shown here is derived from an EMBL/GenBank/DDBJ whole genome shotgun (WGS) entry which is preliminary data.</text>
</comment>
<evidence type="ECO:0000256" key="9">
    <source>
        <dbReference type="ARBA" id="ARBA00023588"/>
    </source>
</evidence>
<evidence type="ECO:0000256" key="12">
    <source>
        <dbReference type="ARBA" id="ARBA00025324"/>
    </source>
</evidence>
<evidence type="ECO:0000256" key="2">
    <source>
        <dbReference type="ARBA" id="ARBA00022475"/>
    </source>
</evidence>
<proteinExistence type="inferred from homology"/>
<accession>A0A0P6XN86</accession>
<dbReference type="GO" id="GO:0016746">
    <property type="term" value="F:acyltransferase activity"/>
    <property type="evidence" value="ECO:0007669"/>
    <property type="project" value="UniProtKB-KW"/>
</dbReference>
<dbReference type="Proteomes" id="UP000050430">
    <property type="component" value="Unassembled WGS sequence"/>
</dbReference>
<evidence type="ECO:0000256" key="8">
    <source>
        <dbReference type="ARBA" id="ARBA00023315"/>
    </source>
</evidence>
<comment type="similarity">
    <text evidence="10">Belongs to the acyltransferase CrtO family.</text>
</comment>
<keyword evidence="15" id="KW-1185">Reference proteome</keyword>
<dbReference type="OrthoDB" id="3783432at2"/>
<evidence type="ECO:0000256" key="11">
    <source>
        <dbReference type="ARBA" id="ARBA00023667"/>
    </source>
</evidence>
<gene>
    <name evidence="14" type="ORF">ADM99_14835</name>
</gene>
<dbReference type="UniPathway" id="UPA00029">
    <property type="reaction ID" value="UER00560"/>
</dbReference>
<dbReference type="InterPro" id="IPR044021">
    <property type="entry name" value="CrtO"/>
</dbReference>
<keyword evidence="7 13" id="KW-0472">Membrane</keyword>
<keyword evidence="2" id="KW-1003">Cell membrane</keyword>
<dbReference type="GO" id="GO:0005886">
    <property type="term" value="C:plasma membrane"/>
    <property type="evidence" value="ECO:0007669"/>
    <property type="project" value="UniProtKB-SubCell"/>
</dbReference>
<name>A0A0P6XN86_9CHLR</name>
<dbReference type="EMBL" id="LGCK01000014">
    <property type="protein sequence ID" value="KPL70421.1"/>
    <property type="molecule type" value="Genomic_DNA"/>
</dbReference>
<protein>
    <recommendedName>
        <fullName evidence="11">Glycosyl-4,4'-diaponeurosporenoate acyltransferase</fullName>
    </recommendedName>
</protein>
<comment type="subcellular location">
    <subcellularLocation>
        <location evidence="1">Cell membrane</location>
        <topology evidence="1">Single-pass membrane protein</topology>
    </subcellularLocation>
</comment>
<evidence type="ECO:0000313" key="14">
    <source>
        <dbReference type="EMBL" id="KPL70421.1"/>
    </source>
</evidence>
<evidence type="ECO:0000256" key="5">
    <source>
        <dbReference type="ARBA" id="ARBA00022729"/>
    </source>
</evidence>
<dbReference type="Pfam" id="PF18927">
    <property type="entry name" value="CrtO"/>
    <property type="match status" value="1"/>
</dbReference>
<dbReference type="AlphaFoldDB" id="A0A0P6XN86"/>
<sequence>MRIIFLSDIGTAILDVFAWVCFHLGIGYWCSRLPISNFDPQESKYQTKSWEKDGEIYEKIFHVRAWKKLIPSGARVYAGAFEIKNLPSYNFDYVERWLKESCRAEYCHWVMMLPGLLFFFWNSVEVAWWMVAYAVANNLVPIIMQRYNRPRVRRLLAQIEKKSHRRMEPVIKLDKQEAFAHSYQ</sequence>
<keyword evidence="8" id="KW-0012">Acyltransferase</keyword>
<keyword evidence="5" id="KW-0732">Signal</keyword>